<feature type="region of interest" description="Disordered" evidence="1">
    <location>
        <begin position="161"/>
        <end position="181"/>
    </location>
</feature>
<dbReference type="KEGG" id="lxx:Lxx20540"/>
<gene>
    <name evidence="2" type="ordered locus">Lxx20540</name>
</gene>
<reference evidence="2 3" key="1">
    <citation type="journal article" date="2004" name="Mol. Plant Microbe Interact.">
        <title>The genome sequence of the Gram-positive sugarcane pathogen Leifsonia xyli subsp. xyli.</title>
        <authorList>
            <person name="Monteiro-Vitorello C.B."/>
            <person name="Camargo L.E.A."/>
            <person name="Van Sluys M.A."/>
            <person name="Kitajima J.P."/>
            <person name="Truffi D."/>
            <person name="do Amaral A.M."/>
            <person name="Harakava R."/>
            <person name="de Oliveira J.C.F."/>
            <person name="Wood D."/>
            <person name="de Oliveira M.C."/>
            <person name="Miyaki C.Y."/>
            <person name="Takita M.A."/>
            <person name="da Silva A.C.R."/>
            <person name="Furlan L.R."/>
            <person name="Carraro D.M."/>
            <person name="Camarotte G."/>
            <person name="Almeida N.F. Jr."/>
            <person name="Carrer H."/>
            <person name="Coutinho L.L."/>
            <person name="El-Dorry H.A."/>
            <person name="Ferro M.I.T."/>
            <person name="Gagliardi P.R."/>
            <person name="Giglioti E."/>
            <person name="Goldman M.H.S."/>
            <person name="Goldman G.H."/>
            <person name="Kimura E.T."/>
            <person name="Ferro E.S."/>
            <person name="Kuramae E.E."/>
            <person name="Lemos E.G.M."/>
            <person name="Lemos M.V.F."/>
            <person name="Mauro S.M.Z."/>
            <person name="Machado M.A."/>
            <person name="Marino C.L."/>
            <person name="Menck C.F."/>
            <person name="Nunes L.R."/>
            <person name="Oliveira R.C."/>
            <person name="Pereira G.G."/>
            <person name="Siqueira W."/>
            <person name="de Souza A.A."/>
            <person name="Tsai S.M."/>
            <person name="Zanca A.S."/>
            <person name="Simpson A.J.G."/>
            <person name="Brumbley S.M."/>
            <person name="Setubal J.C."/>
        </authorList>
    </citation>
    <scope>NUCLEOTIDE SEQUENCE [LARGE SCALE GENOMIC DNA]</scope>
    <source>
        <strain evidence="2 3">CTCB07</strain>
    </source>
</reference>
<sequence length="181" mass="19600">MIFDNTASDDGFVKSRPSGVWFDSSRLPMTRTSQIGAHQHMNWAFTAPGRYCLNVTAKTQLTSGSWASDSGMVTVWIGDPAAAGYVVPCDRDATPPQASLQPLAVTPTATARVARAGGADLTTYLTGGRHRHGHPGVSVRDGAGRIRRRGGCRLNRQRVHYGRLPHGAGHEHRAEHRPDRP</sequence>
<dbReference type="NCBIfam" id="TIGR03769">
    <property type="entry name" value="P_ac_wall_RPT"/>
    <property type="match status" value="1"/>
</dbReference>
<evidence type="ECO:0000313" key="3">
    <source>
        <dbReference type="Proteomes" id="UP000001306"/>
    </source>
</evidence>
<dbReference type="AlphaFoldDB" id="Q6ACY0"/>
<feature type="compositionally biased region" description="Basic and acidic residues" evidence="1">
    <location>
        <begin position="168"/>
        <end position="181"/>
    </location>
</feature>
<dbReference type="InterPro" id="IPR022435">
    <property type="entry name" value="Surface-anchored_actinobac"/>
</dbReference>
<dbReference type="HOGENOM" id="CLU_1487281_0_0_11"/>
<name>Q6ACY0_LEIXX</name>
<evidence type="ECO:0000256" key="1">
    <source>
        <dbReference type="SAM" id="MobiDB-lite"/>
    </source>
</evidence>
<accession>Q6ACY0</accession>
<proteinExistence type="predicted"/>
<dbReference type="Proteomes" id="UP000001306">
    <property type="component" value="Chromosome"/>
</dbReference>
<keyword evidence="3" id="KW-1185">Reference proteome</keyword>
<protein>
    <submittedName>
        <fullName evidence="2">Uncharacterized protein</fullName>
    </submittedName>
</protein>
<evidence type="ECO:0000313" key="2">
    <source>
        <dbReference type="EMBL" id="AAT89764.1"/>
    </source>
</evidence>
<organism evidence="2 3">
    <name type="scientific">Leifsonia xyli subsp. xyli (strain CTCB07)</name>
    <dbReference type="NCBI Taxonomy" id="281090"/>
    <lineage>
        <taxon>Bacteria</taxon>
        <taxon>Bacillati</taxon>
        <taxon>Actinomycetota</taxon>
        <taxon>Actinomycetes</taxon>
        <taxon>Micrococcales</taxon>
        <taxon>Microbacteriaceae</taxon>
        <taxon>Leifsonia</taxon>
    </lineage>
</organism>
<dbReference type="EMBL" id="AE016822">
    <property type="protein sequence ID" value="AAT89764.1"/>
    <property type="molecule type" value="Genomic_DNA"/>
</dbReference>